<dbReference type="InterPro" id="IPR048254">
    <property type="entry name" value="CDP_ALCOHOL_P_TRANSF_CS"/>
</dbReference>
<dbReference type="PROSITE" id="PS00379">
    <property type="entry name" value="CDP_ALCOHOL_P_TRANSF"/>
    <property type="match status" value="1"/>
</dbReference>
<evidence type="ECO:0000313" key="5">
    <source>
        <dbReference type="Proteomes" id="UP000642919"/>
    </source>
</evidence>
<dbReference type="EMBL" id="JACHGX010000004">
    <property type="protein sequence ID" value="MBB6090117.1"/>
    <property type="molecule type" value="Genomic_DNA"/>
</dbReference>
<proteinExistence type="inferred from homology"/>
<dbReference type="Gene3D" id="1.20.120.1760">
    <property type="match status" value="1"/>
</dbReference>
<dbReference type="InterPro" id="IPR043130">
    <property type="entry name" value="CDP-OH_PTrfase_TM_dom"/>
</dbReference>
<dbReference type="GO" id="GO:0008444">
    <property type="term" value="F:CDP-diacylglycerol-glycerol-3-phosphate 3-phosphatidyltransferase activity"/>
    <property type="evidence" value="ECO:0007669"/>
    <property type="project" value="UniProtKB-EC"/>
</dbReference>
<dbReference type="GO" id="GO:0016020">
    <property type="term" value="C:membrane"/>
    <property type="evidence" value="ECO:0007669"/>
    <property type="project" value="InterPro"/>
</dbReference>
<keyword evidence="1 2" id="KW-0808">Transferase</keyword>
<evidence type="ECO:0000256" key="3">
    <source>
        <dbReference type="SAM" id="Phobius"/>
    </source>
</evidence>
<keyword evidence="3" id="KW-1133">Transmembrane helix</keyword>
<dbReference type="InterPro" id="IPR000462">
    <property type="entry name" value="CDP-OH_P_trans"/>
</dbReference>
<dbReference type="GO" id="GO:0008654">
    <property type="term" value="P:phospholipid biosynthetic process"/>
    <property type="evidence" value="ECO:0007669"/>
    <property type="project" value="InterPro"/>
</dbReference>
<feature type="transmembrane region" description="Helical" evidence="3">
    <location>
        <begin position="212"/>
        <end position="241"/>
    </location>
</feature>
<keyword evidence="3" id="KW-0812">Transmembrane</keyword>
<reference evidence="4" key="1">
    <citation type="submission" date="2020-08" db="EMBL/GenBank/DDBJ databases">
        <title>Genomic Encyclopedia of Type Strains, Phase IV (KMG-IV): sequencing the most valuable type-strain genomes for metagenomic binning, comparative biology and taxonomic classification.</title>
        <authorList>
            <person name="Goeker M."/>
        </authorList>
    </citation>
    <scope>NUCLEOTIDE SEQUENCE</scope>
    <source>
        <strain evidence="4">DSM 669</strain>
    </source>
</reference>
<keyword evidence="3" id="KW-0472">Membrane</keyword>
<dbReference type="EC" id="2.7.8.5" evidence="4"/>
<dbReference type="AlphaFoldDB" id="A0A841HBE4"/>
<feature type="transmembrane region" description="Helical" evidence="3">
    <location>
        <begin position="12"/>
        <end position="33"/>
    </location>
</feature>
<comment type="caution">
    <text evidence="4">The sequence shown here is derived from an EMBL/GenBank/DDBJ whole genome shotgun (WGS) entry which is preliminary data.</text>
</comment>
<name>A0A841HBE4_HALSI</name>
<dbReference type="Proteomes" id="UP000642919">
    <property type="component" value="Unassembled WGS sequence"/>
</dbReference>
<sequence>MTRVPRALRAQYWLLVAGFAVSGVGTAWGLSAALGHAGALRWVVAAAVPLAYVVGFLGRHLDANHRPSGVASADGGRPVRGTVGVANAVTATRGWLYAAVFGFVAVSPPVGSWWRWLPAAWYGSGVVLDTVDGALARRVGRRTVLGARLDLATDTLGFLCAPLVAVAWGRLPVWYLSLSLARYVFKLACWVRRRRGRHVGDLPPSRSRRLLAGMQMLFITVALVPVLPAAVVTPIAGIVLVPSLVVFGRDYCAVAGYFGVRDEGDAVEDTSETGGNAEGGSLR</sequence>
<comment type="similarity">
    <text evidence="2">Belongs to the CDP-alcohol phosphatidyltransferase class-I family.</text>
</comment>
<feature type="transmembrane region" description="Helical" evidence="3">
    <location>
        <begin position="39"/>
        <end position="58"/>
    </location>
</feature>
<dbReference type="RefSeq" id="WP_010902728.1">
    <property type="nucleotide sequence ID" value="NZ_JACHGX010000004.1"/>
</dbReference>
<evidence type="ECO:0000256" key="2">
    <source>
        <dbReference type="RuleBase" id="RU003750"/>
    </source>
</evidence>
<gene>
    <name evidence="4" type="ORF">HNR49_001490</name>
</gene>
<dbReference type="OMA" id="CWAGQLW"/>
<protein>
    <submittedName>
        <fullName evidence="4">CDP-diacylglycerol--glycerol-3-phosphate 3-phosphatidyltransferase</fullName>
        <ecNumber evidence="4">2.7.8.5</ecNumber>
    </submittedName>
</protein>
<evidence type="ECO:0000256" key="1">
    <source>
        <dbReference type="ARBA" id="ARBA00022679"/>
    </source>
</evidence>
<dbReference type="Pfam" id="PF01066">
    <property type="entry name" value="CDP-OH_P_transf"/>
    <property type="match status" value="1"/>
</dbReference>
<evidence type="ECO:0000313" key="4">
    <source>
        <dbReference type="EMBL" id="MBB6090117.1"/>
    </source>
</evidence>
<accession>A0A841HBE4</accession>
<feature type="transmembrane region" description="Helical" evidence="3">
    <location>
        <begin position="174"/>
        <end position="191"/>
    </location>
</feature>
<dbReference type="GeneID" id="68693823"/>
<organism evidence="4 5">
    <name type="scientific">Halobacterium salinarum</name>
    <name type="common">Halobacterium halobium</name>
    <dbReference type="NCBI Taxonomy" id="2242"/>
    <lineage>
        <taxon>Archaea</taxon>
        <taxon>Methanobacteriati</taxon>
        <taxon>Methanobacteriota</taxon>
        <taxon>Stenosarchaea group</taxon>
        <taxon>Halobacteria</taxon>
        <taxon>Halobacteriales</taxon>
        <taxon>Halobacteriaceae</taxon>
        <taxon>Halobacterium</taxon>
    </lineage>
</organism>
<feature type="transmembrane region" description="Helical" evidence="3">
    <location>
        <begin position="95"/>
        <end position="114"/>
    </location>
</feature>